<sequence>MRKTFIGGTRHGEPVPDSDEDRIVAINDGTVYVRRELEKTEESGEAKRLEFFVYEPLSATEALEQAEPYWDGPAPQM</sequence>
<dbReference type="RefSeq" id="WP_179586891.1">
    <property type="nucleotide sequence ID" value="NZ_JACBYR010000001.1"/>
</dbReference>
<keyword evidence="3" id="KW-1185">Reference proteome</keyword>
<evidence type="ECO:0000313" key="2">
    <source>
        <dbReference type="EMBL" id="NYE83327.1"/>
    </source>
</evidence>
<accession>A0A7Y9LM76</accession>
<proteinExistence type="predicted"/>
<dbReference type="EMBL" id="JACBYR010000001">
    <property type="protein sequence ID" value="NYE83327.1"/>
    <property type="molecule type" value="Genomic_DNA"/>
</dbReference>
<evidence type="ECO:0000256" key="1">
    <source>
        <dbReference type="SAM" id="MobiDB-lite"/>
    </source>
</evidence>
<protein>
    <submittedName>
        <fullName evidence="2">Uncharacterized protein</fullName>
    </submittedName>
</protein>
<dbReference type="AlphaFoldDB" id="A0A7Y9LM76"/>
<name>A0A7Y9LM76_9BURK</name>
<feature type="region of interest" description="Disordered" evidence="1">
    <location>
        <begin position="1"/>
        <end position="20"/>
    </location>
</feature>
<evidence type="ECO:0000313" key="3">
    <source>
        <dbReference type="Proteomes" id="UP000542125"/>
    </source>
</evidence>
<organism evidence="2 3">
    <name type="scientific">Pigmentiphaga litoralis</name>
    <dbReference type="NCBI Taxonomy" id="516702"/>
    <lineage>
        <taxon>Bacteria</taxon>
        <taxon>Pseudomonadati</taxon>
        <taxon>Pseudomonadota</taxon>
        <taxon>Betaproteobacteria</taxon>
        <taxon>Burkholderiales</taxon>
        <taxon>Alcaligenaceae</taxon>
        <taxon>Pigmentiphaga</taxon>
    </lineage>
</organism>
<comment type="caution">
    <text evidence="2">The sequence shown here is derived from an EMBL/GenBank/DDBJ whole genome shotgun (WGS) entry which is preliminary data.</text>
</comment>
<dbReference type="Proteomes" id="UP000542125">
    <property type="component" value="Unassembled WGS sequence"/>
</dbReference>
<gene>
    <name evidence="2" type="ORF">FHW18_002598</name>
</gene>
<reference evidence="2 3" key="1">
    <citation type="submission" date="2020-07" db="EMBL/GenBank/DDBJ databases">
        <title>Genomic Encyclopedia of Type Strains, Phase IV (KMG-V): Genome sequencing to study the core and pangenomes of soil and plant-associated prokaryotes.</title>
        <authorList>
            <person name="Whitman W."/>
        </authorList>
    </citation>
    <scope>NUCLEOTIDE SEQUENCE [LARGE SCALE GENOMIC DNA]</scope>
    <source>
        <strain evidence="2 3">SAS40</strain>
    </source>
</reference>